<dbReference type="InterPro" id="IPR023016">
    <property type="entry name" value="HisA/PriA"/>
</dbReference>
<dbReference type="Pfam" id="PF00977">
    <property type="entry name" value="His_biosynth"/>
    <property type="match status" value="1"/>
</dbReference>
<dbReference type="GO" id="GO:0000162">
    <property type="term" value="P:L-tryptophan biosynthetic process"/>
    <property type="evidence" value="ECO:0007669"/>
    <property type="project" value="TreeGrafter"/>
</dbReference>
<evidence type="ECO:0000256" key="12">
    <source>
        <dbReference type="HAMAP-Rule" id="MF_01014"/>
    </source>
</evidence>
<comment type="similarity">
    <text evidence="4 12 13">Belongs to the HisA/HisF family.</text>
</comment>
<dbReference type="Proteomes" id="UP000250189">
    <property type="component" value="Chromosome"/>
</dbReference>
<dbReference type="InterPro" id="IPR044524">
    <property type="entry name" value="Isoase_HisA-like"/>
</dbReference>
<dbReference type="HAMAP" id="MF_01014">
    <property type="entry name" value="HisA"/>
    <property type="match status" value="1"/>
</dbReference>
<sequence length="238" mass="26373">MEVYPAIDLMNGKAVRLYKGERERVRVYGDPLKFAEKFSELVDKIHIVDLDGAFTGRPQNLDVIKRIIEETGLRVQVGGGFRDYNSIAKAYEIGVENVILGTKAFDLKFLEMVTQEFPGITVSLDSKAGKVAVRGWTEASEIEVSEAYEMLRGYVNRFVYTSIERDGTLTGIESIEKFWRDEEFIYAGGVSSPQDVIKLAEIGFSGVIVGKALYEGAVSLEELVGVAEIAGKEDNRGP</sequence>
<evidence type="ECO:0000256" key="3">
    <source>
        <dbReference type="ARBA" id="ARBA00005133"/>
    </source>
</evidence>
<comment type="subcellular location">
    <subcellularLocation>
        <location evidence="2 12 14">Cytoplasm</location>
    </subcellularLocation>
</comment>
<evidence type="ECO:0000313" key="18">
    <source>
        <dbReference type="Proteomes" id="UP000250189"/>
    </source>
</evidence>
<evidence type="ECO:0000256" key="7">
    <source>
        <dbReference type="ARBA" id="ARBA00022490"/>
    </source>
</evidence>
<dbReference type="FunFam" id="3.20.20.70:FF:000009">
    <property type="entry name" value="1-(5-phosphoribosyl)-5-[(5-phosphoribosylamino)methylideneamino] imidazole-4-carboxamide isomerase"/>
    <property type="match status" value="1"/>
</dbReference>
<dbReference type="CDD" id="cd04732">
    <property type="entry name" value="HisA"/>
    <property type="match status" value="1"/>
</dbReference>
<protein>
    <recommendedName>
        <fullName evidence="6 12">1-(5-phosphoribosyl)-5-[(5-phosphoribosylamino)methylideneamino] imidazole-4-carboxamide isomerase</fullName>
        <ecNumber evidence="5 12">5.3.1.16</ecNumber>
    </recommendedName>
    <alternativeName>
        <fullName evidence="11 12">Phosphoribosylformimino-5-aminoimidazole carboxamide ribotide isomerase</fullName>
    </alternativeName>
</protein>
<keyword evidence="9 12" id="KW-0368">Histidine biosynthesis</keyword>
<dbReference type="SUPFAM" id="SSF51366">
    <property type="entry name" value="Ribulose-phoshate binding barrel"/>
    <property type="match status" value="1"/>
</dbReference>
<name>A0A170SWS0_9EURY</name>
<reference evidence="15 18" key="3">
    <citation type="submission" date="2016-04" db="EMBL/GenBank/DDBJ databases">
        <title>Complete genome sequence of Thermococcus chitonophagus type strain GC74.</title>
        <authorList>
            <person name="Oger P.M."/>
        </authorList>
    </citation>
    <scope>NUCLEOTIDE SEQUENCE [LARGE SCALE GENOMIC DNA]</scope>
    <source>
        <strain evidence="15 18">GC74</strain>
    </source>
</reference>
<dbReference type="RefSeq" id="WP_068579085.1">
    <property type="nucleotide sequence ID" value="NZ_CP015193.1"/>
</dbReference>
<dbReference type="Proteomes" id="UP000093069">
    <property type="component" value="Chromosome I"/>
</dbReference>
<organism evidence="16 17">
    <name type="scientific">Thermococcus chitonophagus</name>
    <dbReference type="NCBI Taxonomy" id="54262"/>
    <lineage>
        <taxon>Archaea</taxon>
        <taxon>Methanobacteriati</taxon>
        <taxon>Methanobacteriota</taxon>
        <taxon>Thermococci</taxon>
        <taxon>Thermococcales</taxon>
        <taxon>Thermococcaceae</taxon>
        <taxon>Thermococcus</taxon>
    </lineage>
</organism>
<reference evidence="17" key="1">
    <citation type="submission" date="2016-01" db="EMBL/GenBank/DDBJ databases">
        <authorList>
            <person name="Vorgias C.E."/>
        </authorList>
    </citation>
    <scope>NUCLEOTIDE SEQUENCE [LARGE SCALE GENOMIC DNA]</scope>
</reference>
<dbReference type="PANTHER" id="PTHR43090:SF7">
    <property type="entry name" value="1-(5-PHOSPHORIBOSYL)-5-[(5-PHOSPHORIBOSYLAMINO)METHYLIDENEAMINO] IMIDAZOLE-4-CARBOXAMIDE ISOMERASE"/>
    <property type="match status" value="1"/>
</dbReference>
<evidence type="ECO:0000256" key="11">
    <source>
        <dbReference type="ARBA" id="ARBA00030547"/>
    </source>
</evidence>
<evidence type="ECO:0000256" key="5">
    <source>
        <dbReference type="ARBA" id="ARBA00012550"/>
    </source>
</evidence>
<evidence type="ECO:0000256" key="10">
    <source>
        <dbReference type="ARBA" id="ARBA00023235"/>
    </source>
</evidence>
<accession>A0A170SWS0</accession>
<dbReference type="EMBL" id="CP015193">
    <property type="protein sequence ID" value="ASJ16240.1"/>
    <property type="molecule type" value="Genomic_DNA"/>
</dbReference>
<keyword evidence="10 12" id="KW-0413">Isomerase</keyword>
<reference evidence="16" key="2">
    <citation type="submission" date="2016-01" db="EMBL/GenBank/DDBJ databases">
        <authorList>
            <person name="McClelland M."/>
            <person name="Jain A."/>
            <person name="Saraogi P."/>
            <person name="Mendelson R."/>
            <person name="Westerman R."/>
            <person name="SanMiguel P."/>
            <person name="Csonka L."/>
        </authorList>
    </citation>
    <scope>NUCLEOTIDE SEQUENCE</scope>
    <source>
        <strain evidence="16">1</strain>
    </source>
</reference>
<dbReference type="STRING" id="54262.CHITON_2002"/>
<dbReference type="OrthoDB" id="52866at2157"/>
<gene>
    <name evidence="12" type="primary">hisA</name>
    <name evidence="15" type="ORF">A3L04_03675</name>
    <name evidence="16" type="ORF">CHITON_2002</name>
</gene>
<evidence type="ECO:0000256" key="9">
    <source>
        <dbReference type="ARBA" id="ARBA00023102"/>
    </source>
</evidence>
<dbReference type="NCBIfam" id="NF003156">
    <property type="entry name" value="PRK04128.1"/>
    <property type="match status" value="1"/>
</dbReference>
<dbReference type="InterPro" id="IPR011060">
    <property type="entry name" value="RibuloseP-bd_barrel"/>
</dbReference>
<evidence type="ECO:0000256" key="14">
    <source>
        <dbReference type="RuleBase" id="RU003658"/>
    </source>
</evidence>
<dbReference type="InterPro" id="IPR013785">
    <property type="entry name" value="Aldolase_TIM"/>
</dbReference>
<dbReference type="NCBIfam" id="TIGR00007">
    <property type="entry name" value="1-(5-phosphoribosyl)-5-[(5-phosphoribosylamino)methylideneamino]imidazole-4-carboxamide isomerase"/>
    <property type="match status" value="1"/>
</dbReference>
<evidence type="ECO:0000313" key="17">
    <source>
        <dbReference type="Proteomes" id="UP000093069"/>
    </source>
</evidence>
<comment type="catalytic activity">
    <reaction evidence="1 12 14">
        <text>1-(5-phospho-beta-D-ribosyl)-5-[(5-phospho-beta-D-ribosylamino)methylideneamino]imidazole-4-carboxamide = 5-[(5-phospho-1-deoxy-D-ribulos-1-ylimino)methylamino]-1-(5-phospho-beta-D-ribosyl)imidazole-4-carboxamide</text>
        <dbReference type="Rhea" id="RHEA:15469"/>
        <dbReference type="ChEBI" id="CHEBI:58435"/>
        <dbReference type="ChEBI" id="CHEBI:58525"/>
        <dbReference type="EC" id="5.3.1.16"/>
    </reaction>
</comment>
<dbReference type="AlphaFoldDB" id="A0A170SWS0"/>
<dbReference type="GO" id="GO:0000105">
    <property type="term" value="P:L-histidine biosynthetic process"/>
    <property type="evidence" value="ECO:0007669"/>
    <property type="project" value="UniProtKB-UniRule"/>
</dbReference>
<dbReference type="InterPro" id="IPR006063">
    <property type="entry name" value="HisA_bact_arch"/>
</dbReference>
<dbReference type="UniPathway" id="UPA00031">
    <property type="reaction ID" value="UER00009"/>
</dbReference>
<evidence type="ECO:0000313" key="16">
    <source>
        <dbReference type="EMBL" id="CUX78781.1"/>
    </source>
</evidence>
<dbReference type="EC" id="5.3.1.16" evidence="5 12"/>
<evidence type="ECO:0000256" key="13">
    <source>
        <dbReference type="RuleBase" id="RU003657"/>
    </source>
</evidence>
<dbReference type="GO" id="GO:0005737">
    <property type="term" value="C:cytoplasm"/>
    <property type="evidence" value="ECO:0007669"/>
    <property type="project" value="UniProtKB-SubCell"/>
</dbReference>
<evidence type="ECO:0000256" key="8">
    <source>
        <dbReference type="ARBA" id="ARBA00022605"/>
    </source>
</evidence>
<dbReference type="InterPro" id="IPR006062">
    <property type="entry name" value="His_biosynth"/>
</dbReference>
<keyword evidence="8 12" id="KW-0028">Amino-acid biosynthesis</keyword>
<comment type="pathway">
    <text evidence="3 12 14">Amino-acid biosynthesis; L-histidine biosynthesis; L-histidine from 5-phospho-alpha-D-ribose 1-diphosphate: step 4/9.</text>
</comment>
<keyword evidence="7 12" id="KW-0963">Cytoplasm</keyword>
<evidence type="ECO:0000256" key="1">
    <source>
        <dbReference type="ARBA" id="ARBA00000901"/>
    </source>
</evidence>
<evidence type="ECO:0000256" key="6">
    <source>
        <dbReference type="ARBA" id="ARBA00018464"/>
    </source>
</evidence>
<evidence type="ECO:0000256" key="4">
    <source>
        <dbReference type="ARBA" id="ARBA00009667"/>
    </source>
</evidence>
<feature type="active site" description="Proton donor" evidence="12">
    <location>
        <position position="125"/>
    </location>
</feature>
<dbReference type="Gene3D" id="3.20.20.70">
    <property type="entry name" value="Aldolase class I"/>
    <property type="match status" value="1"/>
</dbReference>
<dbReference type="PANTHER" id="PTHR43090">
    <property type="entry name" value="1-(5-PHOSPHORIBOSYL)-5-[(5-PHOSPHORIBOSYLAMINO)METHYLIDENEAMINO] IMIDAZOLE-4-CARBOXAMIDE ISOMERASE"/>
    <property type="match status" value="1"/>
</dbReference>
<dbReference type="EMBL" id="LN999010">
    <property type="protein sequence ID" value="CUX78781.1"/>
    <property type="molecule type" value="Genomic_DNA"/>
</dbReference>
<dbReference type="KEGG" id="tch:CHITON_2002"/>
<dbReference type="GO" id="GO:0003949">
    <property type="term" value="F:1-(5-phosphoribosyl)-5-[(5-phosphoribosylamino)methylideneamino]imidazole-4-carboxamide isomerase activity"/>
    <property type="evidence" value="ECO:0007669"/>
    <property type="project" value="UniProtKB-UniRule"/>
</dbReference>
<evidence type="ECO:0000256" key="2">
    <source>
        <dbReference type="ARBA" id="ARBA00004496"/>
    </source>
</evidence>
<keyword evidence="18" id="KW-1185">Reference proteome</keyword>
<dbReference type="GeneID" id="33321645"/>
<evidence type="ECO:0000313" key="15">
    <source>
        <dbReference type="EMBL" id="ASJ16240.1"/>
    </source>
</evidence>
<feature type="active site" description="Proton acceptor" evidence="12">
    <location>
        <position position="8"/>
    </location>
</feature>
<proteinExistence type="inferred from homology"/>